<protein>
    <submittedName>
        <fullName evidence="2">3-oxoacyl-[acyl-carrier-protein] reductase</fullName>
    </submittedName>
</protein>
<dbReference type="AlphaFoldDB" id="A0A0R1Q8X1"/>
<dbReference type="SUPFAM" id="SSF51735">
    <property type="entry name" value="NAD(P)-binding Rossmann-fold domains"/>
    <property type="match status" value="1"/>
</dbReference>
<sequence length="254" mass="28237">MYTKFYQKKVIESMKWALIVGSSGDIGSEVARDLASQGWSIYLHYFKNREKNDELCSVLRQAHPKQDFIQMQCDLNNKKELDMMINQLFGLDAVVFAQGTTCYGLFHDLKFAALNSMLSMQLTAPLYLLQKVEEKLSRNHFGRIVFIGSVYGGAGSAMEVGYSTIKGALSSFAAAYSKEIGSLGITINVIAPGAVNTQMNSLFSEKEKNQVNEAIPLGRFAATTEISYWVQALLDERASYLTGETIYVTGGWLK</sequence>
<evidence type="ECO:0000313" key="2">
    <source>
        <dbReference type="EMBL" id="KRL38821.1"/>
    </source>
</evidence>
<keyword evidence="3" id="KW-1185">Reference proteome</keyword>
<proteinExistence type="inferred from homology"/>
<dbReference type="InterPro" id="IPR036291">
    <property type="entry name" value="NAD(P)-bd_dom_sf"/>
</dbReference>
<dbReference type="PANTHER" id="PTHR42879:SF2">
    <property type="entry name" value="3-OXOACYL-[ACYL-CARRIER-PROTEIN] REDUCTASE FABG"/>
    <property type="match status" value="1"/>
</dbReference>
<accession>A0A0R1Q8X1</accession>
<reference evidence="2 3" key="1">
    <citation type="journal article" date="2015" name="Genome Announc.">
        <title>Expanding the biotechnology potential of lactobacilli through comparative genomics of 213 strains and associated genera.</title>
        <authorList>
            <person name="Sun Z."/>
            <person name="Harris H.M."/>
            <person name="McCann A."/>
            <person name="Guo C."/>
            <person name="Argimon S."/>
            <person name="Zhang W."/>
            <person name="Yang X."/>
            <person name="Jeffery I.B."/>
            <person name="Cooney J.C."/>
            <person name="Kagawa T.F."/>
            <person name="Liu W."/>
            <person name="Song Y."/>
            <person name="Salvetti E."/>
            <person name="Wrobel A."/>
            <person name="Rasinkangas P."/>
            <person name="Parkhill J."/>
            <person name="Rea M.C."/>
            <person name="O'Sullivan O."/>
            <person name="Ritari J."/>
            <person name="Douillard F.P."/>
            <person name="Paul Ross R."/>
            <person name="Yang R."/>
            <person name="Briner A.E."/>
            <person name="Felis G.E."/>
            <person name="de Vos W.M."/>
            <person name="Barrangou R."/>
            <person name="Klaenhammer T.R."/>
            <person name="Caufield P.W."/>
            <person name="Cui Y."/>
            <person name="Zhang H."/>
            <person name="O'Toole P.W."/>
        </authorList>
    </citation>
    <scope>NUCLEOTIDE SEQUENCE [LARGE SCALE GENOMIC DNA]</scope>
    <source>
        <strain evidence="2 3">DSM 19971</strain>
    </source>
</reference>
<dbReference type="PANTHER" id="PTHR42879">
    <property type="entry name" value="3-OXOACYL-(ACYL-CARRIER-PROTEIN) REDUCTASE"/>
    <property type="match status" value="1"/>
</dbReference>
<gene>
    <name evidence="2" type="ORF">FD20_GL000893</name>
</gene>
<dbReference type="Proteomes" id="UP000051155">
    <property type="component" value="Unassembled WGS sequence"/>
</dbReference>
<organism evidence="2 3">
    <name type="scientific">Liquorilactobacillus uvarum DSM 19971</name>
    <dbReference type="NCBI Taxonomy" id="1423812"/>
    <lineage>
        <taxon>Bacteria</taxon>
        <taxon>Bacillati</taxon>
        <taxon>Bacillota</taxon>
        <taxon>Bacilli</taxon>
        <taxon>Lactobacillales</taxon>
        <taxon>Lactobacillaceae</taxon>
        <taxon>Liquorilactobacillus</taxon>
    </lineage>
</organism>
<evidence type="ECO:0000313" key="3">
    <source>
        <dbReference type="Proteomes" id="UP000051155"/>
    </source>
</evidence>
<dbReference type="PATRIC" id="fig|1423812.3.peg.958"/>
<evidence type="ECO:0000256" key="1">
    <source>
        <dbReference type="ARBA" id="ARBA00006484"/>
    </source>
</evidence>
<comment type="caution">
    <text evidence="2">The sequence shown here is derived from an EMBL/GenBank/DDBJ whole genome shotgun (WGS) entry which is preliminary data.</text>
</comment>
<dbReference type="InterPro" id="IPR050259">
    <property type="entry name" value="SDR"/>
</dbReference>
<dbReference type="Pfam" id="PF13561">
    <property type="entry name" value="adh_short_C2"/>
    <property type="match status" value="1"/>
</dbReference>
<dbReference type="STRING" id="1423812.FD20_GL000893"/>
<dbReference type="NCBIfam" id="NF047420">
    <property type="entry name" value="EF_P_mod_YmfI"/>
    <property type="match status" value="1"/>
</dbReference>
<dbReference type="EMBL" id="AZEG01000002">
    <property type="protein sequence ID" value="KRL38821.1"/>
    <property type="molecule type" value="Genomic_DNA"/>
</dbReference>
<dbReference type="PRINTS" id="PR00081">
    <property type="entry name" value="GDHRDH"/>
</dbReference>
<comment type="similarity">
    <text evidence="1">Belongs to the short-chain dehydrogenases/reductases (SDR) family.</text>
</comment>
<name>A0A0R1Q8X1_9LACO</name>
<dbReference type="Gene3D" id="3.40.50.720">
    <property type="entry name" value="NAD(P)-binding Rossmann-like Domain"/>
    <property type="match status" value="1"/>
</dbReference>
<dbReference type="CDD" id="cd05233">
    <property type="entry name" value="SDR_c"/>
    <property type="match status" value="1"/>
</dbReference>
<dbReference type="InterPro" id="IPR002347">
    <property type="entry name" value="SDR_fam"/>
</dbReference>